<reference evidence="11 12" key="1">
    <citation type="submission" date="2018-06" db="EMBL/GenBank/DDBJ databases">
        <title>Nitrincola tibetense sp. nov., isolated from Lake XuguoCo on Tibetan Plateau.</title>
        <authorList>
            <person name="Xing P."/>
        </authorList>
    </citation>
    <scope>NUCLEOTIDE SEQUENCE [LARGE SCALE GENOMIC DNA]</scope>
    <source>
        <strain evidence="12">xg18</strain>
    </source>
</reference>
<dbReference type="NCBIfam" id="NF002011">
    <property type="entry name" value="PRK00816.1"/>
    <property type="match status" value="1"/>
</dbReference>
<feature type="transmembrane region" description="Helical" evidence="10">
    <location>
        <begin position="210"/>
        <end position="228"/>
    </location>
</feature>
<feature type="transmembrane region" description="Helical" evidence="10">
    <location>
        <begin position="71"/>
        <end position="89"/>
    </location>
</feature>
<feature type="transmembrane region" description="Helical" evidence="10">
    <location>
        <begin position="291"/>
        <end position="309"/>
    </location>
</feature>
<comment type="similarity">
    <text evidence="10">Belongs to the NqrB/RnfD family.</text>
</comment>
<comment type="subunit">
    <text evidence="10">The complex is composed of six subunits: RnfA, RnfB, RnfC, RnfD, RnfE and RnfG.</text>
</comment>
<dbReference type="InterPro" id="IPR004338">
    <property type="entry name" value="NqrB/RnfD"/>
</dbReference>
<keyword evidence="2 10" id="KW-0597">Phosphoprotein</keyword>
<dbReference type="HAMAP" id="MF_00462">
    <property type="entry name" value="RsxD_RnfD"/>
    <property type="match status" value="1"/>
</dbReference>
<keyword evidence="5 10" id="KW-0812">Transmembrane</keyword>
<keyword evidence="10" id="KW-0997">Cell inner membrane</keyword>
<dbReference type="Pfam" id="PF03116">
    <property type="entry name" value="NQR2_RnfD_RnfE"/>
    <property type="match status" value="1"/>
</dbReference>
<evidence type="ECO:0000256" key="5">
    <source>
        <dbReference type="ARBA" id="ARBA00022692"/>
    </source>
</evidence>
<accession>A0A364NI73</accession>
<dbReference type="RefSeq" id="WP_112160397.1">
    <property type="nucleotide sequence ID" value="NZ_QKRX01000017.1"/>
</dbReference>
<dbReference type="AlphaFoldDB" id="A0A364NI73"/>
<sequence length="352" mass="38345">MALIHLSSPHVSKANSTARVMRLVLVAMLPALLALTFFFGWGSLIHIFLACTFALIFEAFALYLRQRSLRFFLSDGSALVTAVLLALAIPPMAPWWITAVGMFSAIVIAKHLYGGLGQNPFNPAMVAYALLLISFPIEMTQWNAPFVLLGDSWQALPSFSQTLAIIFNSPQALSLDAFTGATPLEVLKHKGSLTTEEIWRSSDVLSQAVFAWYGVSAAWLMGGIFLIYRKIMTWHAPLSMLVTLFILASLFYGGDPSNFADPFVHLGVGATMMGAFFIATDPVSGATSNKGKIVFGIGLGILIYVIRTWGNYPDAVAFAVLLMNLSAPFIDQYTQPRSYGHKQSTSTRGGSR</sequence>
<dbReference type="PANTHER" id="PTHR30578:SF0">
    <property type="entry name" value="ION-TRANSLOCATING OXIDOREDUCTASE COMPLEX SUBUNIT D"/>
    <property type="match status" value="1"/>
</dbReference>
<evidence type="ECO:0000256" key="2">
    <source>
        <dbReference type="ARBA" id="ARBA00022553"/>
    </source>
</evidence>
<evidence type="ECO:0000256" key="1">
    <source>
        <dbReference type="ARBA" id="ARBA00022448"/>
    </source>
</evidence>
<comment type="caution">
    <text evidence="11">The sequence shown here is derived from an EMBL/GenBank/DDBJ whole genome shotgun (WGS) entry which is preliminary data.</text>
</comment>
<dbReference type="EC" id="7.-.-.-" evidence="10"/>
<evidence type="ECO:0000256" key="9">
    <source>
        <dbReference type="ARBA" id="ARBA00023136"/>
    </source>
</evidence>
<dbReference type="PANTHER" id="PTHR30578">
    <property type="entry name" value="ELECTRON TRANSPORT COMPLEX PROTEIN RNFD"/>
    <property type="match status" value="1"/>
</dbReference>
<keyword evidence="7 10" id="KW-0249">Electron transport</keyword>
<keyword evidence="6 10" id="KW-1278">Translocase</keyword>
<comment type="function">
    <text evidence="10">Part of a membrane-bound complex that couples electron transfer with translocation of ions across the membrane.</text>
</comment>
<proteinExistence type="inferred from homology"/>
<dbReference type="GO" id="GO:0055085">
    <property type="term" value="P:transmembrane transport"/>
    <property type="evidence" value="ECO:0007669"/>
    <property type="project" value="InterPro"/>
</dbReference>
<comment type="cofactor">
    <cofactor evidence="10">
        <name>FMN</name>
        <dbReference type="ChEBI" id="CHEBI:58210"/>
    </cofactor>
</comment>
<feature type="transmembrane region" description="Helical" evidence="10">
    <location>
        <begin position="45"/>
        <end position="64"/>
    </location>
</feature>
<evidence type="ECO:0000256" key="7">
    <source>
        <dbReference type="ARBA" id="ARBA00022982"/>
    </source>
</evidence>
<dbReference type="OrthoDB" id="9776359at2"/>
<evidence type="ECO:0000256" key="10">
    <source>
        <dbReference type="HAMAP-Rule" id="MF_00462"/>
    </source>
</evidence>
<evidence type="ECO:0000256" key="6">
    <source>
        <dbReference type="ARBA" id="ARBA00022967"/>
    </source>
</evidence>
<evidence type="ECO:0000256" key="3">
    <source>
        <dbReference type="ARBA" id="ARBA00022630"/>
    </source>
</evidence>
<feature type="transmembrane region" description="Helical" evidence="10">
    <location>
        <begin position="20"/>
        <end position="39"/>
    </location>
</feature>
<dbReference type="EMBL" id="QKRX01000017">
    <property type="protein sequence ID" value="RAU16730.1"/>
    <property type="molecule type" value="Genomic_DNA"/>
</dbReference>
<feature type="transmembrane region" description="Helical" evidence="10">
    <location>
        <begin position="235"/>
        <end position="253"/>
    </location>
</feature>
<keyword evidence="1 10" id="KW-0813">Transport</keyword>
<evidence type="ECO:0000313" key="11">
    <source>
        <dbReference type="EMBL" id="RAU16730.1"/>
    </source>
</evidence>
<dbReference type="GO" id="GO:0005886">
    <property type="term" value="C:plasma membrane"/>
    <property type="evidence" value="ECO:0007669"/>
    <property type="project" value="UniProtKB-SubCell"/>
</dbReference>
<dbReference type="GO" id="GO:0022900">
    <property type="term" value="P:electron transport chain"/>
    <property type="evidence" value="ECO:0007669"/>
    <property type="project" value="UniProtKB-UniRule"/>
</dbReference>
<dbReference type="NCBIfam" id="TIGR01946">
    <property type="entry name" value="rnfD"/>
    <property type="match status" value="1"/>
</dbReference>
<evidence type="ECO:0000256" key="4">
    <source>
        <dbReference type="ARBA" id="ARBA00022643"/>
    </source>
</evidence>
<evidence type="ECO:0000256" key="8">
    <source>
        <dbReference type="ARBA" id="ARBA00022989"/>
    </source>
</evidence>
<feature type="modified residue" description="FMN phosphoryl threonine" evidence="10">
    <location>
        <position position="182"/>
    </location>
</feature>
<comment type="subcellular location">
    <subcellularLocation>
        <location evidence="10">Cell inner membrane</location>
        <topology evidence="10">Multi-pass membrane protein</topology>
    </subcellularLocation>
</comment>
<gene>
    <name evidence="10" type="primary">rnfD</name>
    <name evidence="11" type="ORF">DN062_16495</name>
</gene>
<keyword evidence="3 10" id="KW-0285">Flavoprotein</keyword>
<feature type="transmembrane region" description="Helical" evidence="10">
    <location>
        <begin position="125"/>
        <end position="144"/>
    </location>
</feature>
<keyword evidence="8 10" id="KW-1133">Transmembrane helix</keyword>
<organism evidence="11 12">
    <name type="scientific">Nitrincola tibetensis</name>
    <dbReference type="NCBI Taxonomy" id="2219697"/>
    <lineage>
        <taxon>Bacteria</taxon>
        <taxon>Pseudomonadati</taxon>
        <taxon>Pseudomonadota</taxon>
        <taxon>Gammaproteobacteria</taxon>
        <taxon>Oceanospirillales</taxon>
        <taxon>Oceanospirillaceae</taxon>
        <taxon>Nitrincola</taxon>
    </lineage>
</organism>
<keyword evidence="9 10" id="KW-0472">Membrane</keyword>
<keyword evidence="10" id="KW-1003">Cell membrane</keyword>
<dbReference type="Proteomes" id="UP000250744">
    <property type="component" value="Unassembled WGS sequence"/>
</dbReference>
<evidence type="ECO:0000313" key="12">
    <source>
        <dbReference type="Proteomes" id="UP000250744"/>
    </source>
</evidence>
<feature type="transmembrane region" description="Helical" evidence="10">
    <location>
        <begin position="95"/>
        <end position="113"/>
    </location>
</feature>
<dbReference type="InterPro" id="IPR011303">
    <property type="entry name" value="RnfD_bac"/>
</dbReference>
<protein>
    <recommendedName>
        <fullName evidence="10">Ion-translocating oxidoreductase complex subunit D</fullName>
        <ecNumber evidence="10">7.-.-.-</ecNumber>
    </recommendedName>
    <alternativeName>
        <fullName evidence="10">Rnf electron transport complex subunit D</fullName>
    </alternativeName>
</protein>
<name>A0A364NI73_9GAMM</name>
<keyword evidence="4 10" id="KW-0288">FMN</keyword>
<keyword evidence="12" id="KW-1185">Reference proteome</keyword>
<feature type="transmembrane region" description="Helical" evidence="10">
    <location>
        <begin position="259"/>
        <end position="279"/>
    </location>
</feature>